<name>A0ABR4F2U0_9PEZI</name>
<comment type="subcellular location">
    <subcellularLocation>
        <location evidence="1 4">Nucleus</location>
    </subcellularLocation>
</comment>
<keyword evidence="8" id="KW-1185">Reference proteome</keyword>
<evidence type="ECO:0000313" key="7">
    <source>
        <dbReference type="EMBL" id="KAL2289002.1"/>
    </source>
</evidence>
<feature type="region of interest" description="Disordered" evidence="5">
    <location>
        <begin position="1"/>
        <end position="21"/>
    </location>
</feature>
<dbReference type="PANTHER" id="PTHR15818">
    <property type="entry name" value="G PATCH AND KOW-CONTAINING"/>
    <property type="match status" value="1"/>
</dbReference>
<dbReference type="InterPro" id="IPR045166">
    <property type="entry name" value="Spp2-like"/>
</dbReference>
<feature type="compositionally biased region" description="Basic and acidic residues" evidence="5">
    <location>
        <begin position="325"/>
        <end position="398"/>
    </location>
</feature>
<evidence type="ECO:0000256" key="2">
    <source>
        <dbReference type="ARBA" id="ARBA00008576"/>
    </source>
</evidence>
<evidence type="ECO:0000259" key="6">
    <source>
        <dbReference type="Pfam" id="PF12656"/>
    </source>
</evidence>
<evidence type="ECO:0000256" key="5">
    <source>
        <dbReference type="SAM" id="MobiDB-lite"/>
    </source>
</evidence>
<feature type="compositionally biased region" description="Basic and acidic residues" evidence="5">
    <location>
        <begin position="247"/>
        <end position="258"/>
    </location>
</feature>
<proteinExistence type="inferred from homology"/>
<dbReference type="Pfam" id="PF12656">
    <property type="entry name" value="G-patch_2"/>
    <property type="match status" value="1"/>
</dbReference>
<dbReference type="Proteomes" id="UP001600888">
    <property type="component" value="Unassembled WGS sequence"/>
</dbReference>
<dbReference type="InterPro" id="IPR026822">
    <property type="entry name" value="Spp2/MOS2_G-patch"/>
</dbReference>
<feature type="region of interest" description="Disordered" evidence="5">
    <location>
        <begin position="85"/>
        <end position="260"/>
    </location>
</feature>
<sequence>MQTPCPLKLAPFDTASSSPEHRPAVLTALAKSAPDNGQHFPNLVRSLRRPFTSSRHNRAHFTGTEALLTLRFTQMADQNGSRIAIRFGGASSNGPKNAPKNASRPTPSTALGKRSRSGFDHVSNGDESEEERHETITHFGVNGAGNDDDDDGRPREGQSKSGGRRRRSQSRDSTANSSRQDPAQPNQDHVEEEEPLQYGLVLSKKPKRDAGKDDGDKDGADNTALPKNADEEAMAALMESGGKRALHRTEDEAYRDATADAPEVDDVATYDAFPVEGFGEALLKGQGWDGQMRGPKAKEIKKRPNGIGLGAKKMTVEEDLGGWDNKGKTTEKRPRLDQYRSERDKERSRREYRHRDSYKNERDRERDRDRDRPRDRHRDRDRDRDRDAYRHRDREYRR</sequence>
<comment type="function">
    <text evidence="4">Involved in spliceosome maturation and the first step of pre-mRNA splicing.</text>
</comment>
<feature type="compositionally biased region" description="Polar residues" evidence="5">
    <location>
        <begin position="174"/>
        <end position="187"/>
    </location>
</feature>
<evidence type="ECO:0000256" key="3">
    <source>
        <dbReference type="ARBA" id="ARBA00023242"/>
    </source>
</evidence>
<evidence type="ECO:0000256" key="1">
    <source>
        <dbReference type="ARBA" id="ARBA00004123"/>
    </source>
</evidence>
<gene>
    <name evidence="7" type="ORF">FJTKL_02856</name>
</gene>
<organism evidence="7 8">
    <name type="scientific">Diaporthe vaccinii</name>
    <dbReference type="NCBI Taxonomy" id="105482"/>
    <lineage>
        <taxon>Eukaryota</taxon>
        <taxon>Fungi</taxon>
        <taxon>Dikarya</taxon>
        <taxon>Ascomycota</taxon>
        <taxon>Pezizomycotina</taxon>
        <taxon>Sordariomycetes</taxon>
        <taxon>Sordariomycetidae</taxon>
        <taxon>Diaporthales</taxon>
        <taxon>Diaporthaceae</taxon>
        <taxon>Diaporthe</taxon>
        <taxon>Diaporthe eres species complex</taxon>
    </lineage>
</organism>
<evidence type="ECO:0000256" key="4">
    <source>
        <dbReference type="RuleBase" id="RU369096"/>
    </source>
</evidence>
<keyword evidence="4" id="KW-0507">mRNA processing</keyword>
<accession>A0ABR4F2U0</accession>
<keyword evidence="3 4" id="KW-0539">Nucleus</keyword>
<dbReference type="PANTHER" id="PTHR15818:SF2">
    <property type="entry name" value="G-PATCH DOMAIN AND KOW MOTIFS-CONTAINING PROTEIN"/>
    <property type="match status" value="1"/>
</dbReference>
<evidence type="ECO:0000313" key="8">
    <source>
        <dbReference type="Proteomes" id="UP001600888"/>
    </source>
</evidence>
<keyword evidence="4" id="KW-0747">Spliceosome</keyword>
<feature type="domain" description="Spp2/MOS2 G-patch" evidence="6">
    <location>
        <begin position="263"/>
        <end position="314"/>
    </location>
</feature>
<feature type="region of interest" description="Disordered" evidence="5">
    <location>
        <begin position="285"/>
        <end position="398"/>
    </location>
</feature>
<reference evidence="7 8" key="1">
    <citation type="submission" date="2024-03" db="EMBL/GenBank/DDBJ databases">
        <title>A high-quality draft genome sequence of Diaporthe vaccinii, a causative agent of upright dieback and viscid rot disease in cranberry plants.</title>
        <authorList>
            <person name="Sarrasin M."/>
            <person name="Lang B.F."/>
            <person name="Burger G."/>
        </authorList>
    </citation>
    <scope>NUCLEOTIDE SEQUENCE [LARGE SCALE GENOMIC DNA]</scope>
    <source>
        <strain evidence="7 8">IS7</strain>
    </source>
</reference>
<protein>
    <recommendedName>
        <fullName evidence="4">Pre-mRNA-splicing factor</fullName>
    </recommendedName>
</protein>
<comment type="caution">
    <text evidence="7">The sequence shown here is derived from an EMBL/GenBank/DDBJ whole genome shotgun (WGS) entry which is preliminary data.</text>
</comment>
<feature type="compositionally biased region" description="Basic and acidic residues" evidence="5">
    <location>
        <begin position="208"/>
        <end position="220"/>
    </location>
</feature>
<dbReference type="EMBL" id="JBAWTH010000014">
    <property type="protein sequence ID" value="KAL2289002.1"/>
    <property type="molecule type" value="Genomic_DNA"/>
</dbReference>
<keyword evidence="4" id="KW-0508">mRNA splicing</keyword>
<comment type="similarity">
    <text evidence="2 4">Belongs to the SPP2 family.</text>
</comment>